<evidence type="ECO:0000256" key="1">
    <source>
        <dbReference type="ARBA" id="ARBA00004123"/>
    </source>
</evidence>
<dbReference type="GO" id="GO:0035267">
    <property type="term" value="C:NuA4 histone acetyltransferase complex"/>
    <property type="evidence" value="ECO:0007669"/>
    <property type="project" value="TreeGrafter"/>
</dbReference>
<dbReference type="InterPro" id="IPR053820">
    <property type="entry name" value="MSL3_chromo-like"/>
</dbReference>
<keyword evidence="2" id="KW-0156">Chromatin regulator</keyword>
<evidence type="ECO:0000256" key="3">
    <source>
        <dbReference type="ARBA" id="ARBA00023015"/>
    </source>
</evidence>
<protein>
    <recommendedName>
        <fullName evidence="11">MRG domain-containing protein</fullName>
    </recommendedName>
</protein>
<evidence type="ECO:0000313" key="9">
    <source>
        <dbReference type="EMBL" id="KAH3834683.1"/>
    </source>
</evidence>
<feature type="compositionally biased region" description="Basic and acidic residues" evidence="6">
    <location>
        <begin position="124"/>
        <end position="135"/>
    </location>
</feature>
<keyword evidence="5" id="KW-0539">Nucleus</keyword>
<dbReference type="PROSITE" id="PS51640">
    <property type="entry name" value="MRG"/>
    <property type="match status" value="1"/>
</dbReference>
<dbReference type="InterPro" id="IPR026541">
    <property type="entry name" value="MRG_dom"/>
</dbReference>
<evidence type="ECO:0000256" key="4">
    <source>
        <dbReference type="ARBA" id="ARBA00023163"/>
    </source>
</evidence>
<keyword evidence="3" id="KW-0805">Transcription regulation</keyword>
<dbReference type="GO" id="GO:0005634">
    <property type="term" value="C:nucleus"/>
    <property type="evidence" value="ECO:0007669"/>
    <property type="project" value="UniProtKB-SubCell"/>
</dbReference>
<evidence type="ECO:0008006" key="11">
    <source>
        <dbReference type="Google" id="ProtNLM"/>
    </source>
</evidence>
<evidence type="ECO:0000259" key="7">
    <source>
        <dbReference type="Pfam" id="PF05712"/>
    </source>
</evidence>
<keyword evidence="4" id="KW-0804">Transcription</keyword>
<dbReference type="GO" id="GO:0072487">
    <property type="term" value="C:MSL complex"/>
    <property type="evidence" value="ECO:0007669"/>
    <property type="project" value="TreeGrafter"/>
</dbReference>
<organism evidence="9 10">
    <name type="scientific">Dreissena polymorpha</name>
    <name type="common">Zebra mussel</name>
    <name type="synonym">Mytilus polymorpha</name>
    <dbReference type="NCBI Taxonomy" id="45954"/>
    <lineage>
        <taxon>Eukaryota</taxon>
        <taxon>Metazoa</taxon>
        <taxon>Spiralia</taxon>
        <taxon>Lophotrochozoa</taxon>
        <taxon>Mollusca</taxon>
        <taxon>Bivalvia</taxon>
        <taxon>Autobranchia</taxon>
        <taxon>Heteroconchia</taxon>
        <taxon>Euheterodonta</taxon>
        <taxon>Imparidentia</taxon>
        <taxon>Neoheterodontei</taxon>
        <taxon>Myida</taxon>
        <taxon>Dreissenoidea</taxon>
        <taxon>Dreissenidae</taxon>
        <taxon>Dreissena</taxon>
    </lineage>
</organism>
<dbReference type="PANTHER" id="PTHR10880:SF15">
    <property type="entry name" value="MSL COMPLEX SUBUNIT 3"/>
    <property type="match status" value="1"/>
</dbReference>
<proteinExistence type="predicted"/>
<comment type="caution">
    <text evidence="9">The sequence shown here is derived from an EMBL/GenBank/DDBJ whole genome shotgun (WGS) entry which is preliminary data.</text>
</comment>
<feature type="domain" description="MRG" evidence="7">
    <location>
        <begin position="130"/>
        <end position="543"/>
    </location>
</feature>
<evidence type="ECO:0000259" key="8">
    <source>
        <dbReference type="Pfam" id="PF22732"/>
    </source>
</evidence>
<feature type="domain" description="MSL3 chromodomain-like" evidence="8">
    <location>
        <begin position="15"/>
        <end position="67"/>
    </location>
</feature>
<gene>
    <name evidence="9" type="ORF">DPMN_108016</name>
</gene>
<dbReference type="InterPro" id="IPR016197">
    <property type="entry name" value="Chromo-like_dom_sf"/>
</dbReference>
<dbReference type="Proteomes" id="UP000828390">
    <property type="component" value="Unassembled WGS sequence"/>
</dbReference>
<evidence type="ECO:0000256" key="6">
    <source>
        <dbReference type="SAM" id="MobiDB-lite"/>
    </source>
</evidence>
<evidence type="ECO:0000256" key="2">
    <source>
        <dbReference type="ARBA" id="ARBA00022853"/>
    </source>
</evidence>
<dbReference type="InterPro" id="IPR008676">
    <property type="entry name" value="MRG"/>
</dbReference>
<reference evidence="9" key="2">
    <citation type="submission" date="2020-11" db="EMBL/GenBank/DDBJ databases">
        <authorList>
            <person name="McCartney M.A."/>
            <person name="Auch B."/>
            <person name="Kono T."/>
            <person name="Mallez S."/>
            <person name="Becker A."/>
            <person name="Gohl D.M."/>
            <person name="Silverstein K.A.T."/>
            <person name="Koren S."/>
            <person name="Bechman K.B."/>
            <person name="Herman A."/>
            <person name="Abrahante J.E."/>
            <person name="Garbe J."/>
        </authorList>
    </citation>
    <scope>NUCLEOTIDE SEQUENCE</scope>
    <source>
        <strain evidence="9">Duluth1</strain>
        <tissue evidence="9">Whole animal</tissue>
    </source>
</reference>
<feature type="region of interest" description="Disordered" evidence="6">
    <location>
        <begin position="253"/>
        <end position="455"/>
    </location>
</feature>
<comment type="subcellular location">
    <subcellularLocation>
        <location evidence="1">Nucleus</location>
    </subcellularLocation>
</comment>
<dbReference type="SUPFAM" id="SSF54160">
    <property type="entry name" value="Chromo domain-like"/>
    <property type="match status" value="1"/>
</dbReference>
<dbReference type="InterPro" id="IPR038217">
    <property type="entry name" value="MRG_C_sf"/>
</dbReference>
<feature type="compositionally biased region" description="Basic and acidic residues" evidence="6">
    <location>
        <begin position="400"/>
        <end position="422"/>
    </location>
</feature>
<evidence type="ECO:0000256" key="5">
    <source>
        <dbReference type="ARBA" id="ARBA00023242"/>
    </source>
</evidence>
<dbReference type="GO" id="GO:0006355">
    <property type="term" value="P:regulation of DNA-templated transcription"/>
    <property type="evidence" value="ECO:0007669"/>
    <property type="project" value="InterPro"/>
</dbReference>
<keyword evidence="10" id="KW-1185">Reference proteome</keyword>
<dbReference type="Pfam" id="PF05712">
    <property type="entry name" value="MRG"/>
    <property type="match status" value="1"/>
</dbReference>
<feature type="region of interest" description="Disordered" evidence="6">
    <location>
        <begin position="94"/>
        <end position="135"/>
    </location>
</feature>
<dbReference type="Gene3D" id="1.10.274.30">
    <property type="entry name" value="MRG domain"/>
    <property type="match status" value="2"/>
</dbReference>
<feature type="compositionally biased region" description="Basic and acidic residues" evidence="6">
    <location>
        <begin position="326"/>
        <end position="367"/>
    </location>
</feature>
<sequence>MGHAVSKTRSQGHLILDTTVYNDEDGKKKPGYHIHFLRWNNSWDRIVGEQLVLKTTEDNKHLMKQLSDVARKSMKNKVRKKKINEILTEAFGAANPFADEGGTDDGNTTDTNDTGDESSAEMDAGDKNKADEQKKTMRSQMAVDIDIPDSLKAVLDKDYFAVHQGNKFVRLPAEVNVVTVLESFVKSLMMDFWSPSYDRSILCHNPPKISIDRILPMCKEYVDGVRICFDFLLSTTLLYETEKEQHQKLMVSFSHQSPAKQKIPGDDSPLLKSPHSRSSVLLTKDESCPRLPKYSPAEEDEEVTFNPKSTPVSAKRTLRSRSGIESGKKLDFDKQGDSSVKDEKEENVKDKKEKNVKEEKEKNVDSKSRKRRASDRLEDSLKRRPLRSYRKSSEESNDSESSKPETFKSELSKNKKTDKDDPSPPPLIPCNLLGTRGQGKADKAAGKEASGSVDSVGENGHEILSTILQWRLLPVEALAELPTSPALLYGAHHLLRLFVKFPDLLNKMEMDENKLGVLKKLTHLLLEYMSQHTAQLFPESSYTTTCDL</sequence>
<dbReference type="AlphaFoldDB" id="A0A9D4K7U3"/>
<name>A0A9D4K7U3_DREPO</name>
<dbReference type="Gene3D" id="2.30.30.140">
    <property type="match status" value="1"/>
</dbReference>
<dbReference type="EMBL" id="JAIWYP010000004">
    <property type="protein sequence ID" value="KAH3834683.1"/>
    <property type="molecule type" value="Genomic_DNA"/>
</dbReference>
<dbReference type="PANTHER" id="PTHR10880">
    <property type="entry name" value="MORTALITY FACTOR 4-LIKE PROTEIN"/>
    <property type="match status" value="1"/>
</dbReference>
<dbReference type="Pfam" id="PF22732">
    <property type="entry name" value="MSL3_chromo-like"/>
    <property type="match status" value="1"/>
</dbReference>
<evidence type="ECO:0000313" key="10">
    <source>
        <dbReference type="Proteomes" id="UP000828390"/>
    </source>
</evidence>
<accession>A0A9D4K7U3</accession>
<reference evidence="9" key="1">
    <citation type="journal article" date="2019" name="bioRxiv">
        <title>The Genome of the Zebra Mussel, Dreissena polymorpha: A Resource for Invasive Species Research.</title>
        <authorList>
            <person name="McCartney M.A."/>
            <person name="Auch B."/>
            <person name="Kono T."/>
            <person name="Mallez S."/>
            <person name="Zhang Y."/>
            <person name="Obille A."/>
            <person name="Becker A."/>
            <person name="Abrahante J.E."/>
            <person name="Garbe J."/>
            <person name="Badalamenti J.P."/>
            <person name="Herman A."/>
            <person name="Mangelson H."/>
            <person name="Liachko I."/>
            <person name="Sullivan S."/>
            <person name="Sone E.D."/>
            <person name="Koren S."/>
            <person name="Silverstein K.A.T."/>
            <person name="Beckman K.B."/>
            <person name="Gohl D.M."/>
        </authorList>
    </citation>
    <scope>NUCLEOTIDE SEQUENCE</scope>
    <source>
        <strain evidence="9">Duluth1</strain>
        <tissue evidence="9">Whole animal</tissue>
    </source>
</reference>
<dbReference type="GO" id="GO:0006325">
    <property type="term" value="P:chromatin organization"/>
    <property type="evidence" value="ECO:0007669"/>
    <property type="project" value="UniProtKB-KW"/>
</dbReference>